<feature type="binding site" description="axial binding residue" evidence="9">
    <location>
        <position position="395"/>
    </location>
    <ligand>
        <name>heme</name>
        <dbReference type="ChEBI" id="CHEBI:30413"/>
    </ligand>
    <ligandPart>
        <name>Fe</name>
        <dbReference type="ChEBI" id="CHEBI:18248"/>
    </ligandPart>
</feature>
<name>J0DBX0_AURST</name>
<evidence type="ECO:0000256" key="7">
    <source>
        <dbReference type="ARBA" id="ARBA00023004"/>
    </source>
</evidence>
<dbReference type="InParanoid" id="J0DBX0"/>
<feature type="non-terminal residue" evidence="11">
    <location>
        <position position="453"/>
    </location>
</feature>
<reference evidence="12" key="1">
    <citation type="journal article" date="2012" name="Science">
        <title>The Paleozoic origin of enzymatic lignin decomposition reconstructed from 31 fungal genomes.</title>
        <authorList>
            <person name="Floudas D."/>
            <person name="Binder M."/>
            <person name="Riley R."/>
            <person name="Barry K."/>
            <person name="Blanchette R.A."/>
            <person name="Henrissat B."/>
            <person name="Martinez A.T."/>
            <person name="Otillar R."/>
            <person name="Spatafora J.W."/>
            <person name="Yadav J.S."/>
            <person name="Aerts A."/>
            <person name="Benoit I."/>
            <person name="Boyd A."/>
            <person name="Carlson A."/>
            <person name="Copeland A."/>
            <person name="Coutinho P.M."/>
            <person name="de Vries R.P."/>
            <person name="Ferreira P."/>
            <person name="Findley K."/>
            <person name="Foster B."/>
            <person name="Gaskell J."/>
            <person name="Glotzer D."/>
            <person name="Gorecki P."/>
            <person name="Heitman J."/>
            <person name="Hesse C."/>
            <person name="Hori C."/>
            <person name="Igarashi K."/>
            <person name="Jurgens J.A."/>
            <person name="Kallen N."/>
            <person name="Kersten P."/>
            <person name="Kohler A."/>
            <person name="Kuees U."/>
            <person name="Kumar T.K.A."/>
            <person name="Kuo A."/>
            <person name="LaButti K."/>
            <person name="Larrondo L.F."/>
            <person name="Lindquist E."/>
            <person name="Ling A."/>
            <person name="Lombard V."/>
            <person name="Lucas S."/>
            <person name="Lundell T."/>
            <person name="Martin R."/>
            <person name="McLaughlin D.J."/>
            <person name="Morgenstern I."/>
            <person name="Morin E."/>
            <person name="Murat C."/>
            <person name="Nagy L.G."/>
            <person name="Nolan M."/>
            <person name="Ohm R.A."/>
            <person name="Patyshakuliyeva A."/>
            <person name="Rokas A."/>
            <person name="Ruiz-Duenas F.J."/>
            <person name="Sabat G."/>
            <person name="Salamov A."/>
            <person name="Samejima M."/>
            <person name="Schmutz J."/>
            <person name="Slot J.C."/>
            <person name="St John F."/>
            <person name="Stenlid J."/>
            <person name="Sun H."/>
            <person name="Sun S."/>
            <person name="Syed K."/>
            <person name="Tsang A."/>
            <person name="Wiebenga A."/>
            <person name="Young D."/>
            <person name="Pisabarro A."/>
            <person name="Eastwood D.C."/>
            <person name="Martin F."/>
            <person name="Cullen D."/>
            <person name="Grigoriev I.V."/>
            <person name="Hibbett D.S."/>
        </authorList>
    </citation>
    <scope>NUCLEOTIDE SEQUENCE [LARGE SCALE GENOMIC DNA]</scope>
    <source>
        <strain evidence="12">TFB10046</strain>
    </source>
</reference>
<dbReference type="GO" id="GO:0005506">
    <property type="term" value="F:iron ion binding"/>
    <property type="evidence" value="ECO:0007669"/>
    <property type="project" value="InterPro"/>
</dbReference>
<proteinExistence type="inferred from homology"/>
<evidence type="ECO:0000313" key="11">
    <source>
        <dbReference type="EMBL" id="EJD39103.1"/>
    </source>
</evidence>
<evidence type="ECO:0000313" key="12">
    <source>
        <dbReference type="Proteomes" id="UP000006514"/>
    </source>
</evidence>
<dbReference type="KEGG" id="adl:AURDEDRAFT_25903"/>
<sequence>VVSLSAFGQSIIILHSSEAVEDLLLKRGAIYSDRPRLVMAWELVGMGKSLAGLGYGKRFRQSRKYTSRILDARGSQSYVPQQEHATMVFLRRLVGSPEQLEAHLRWVSAALMLKLIYGYNAAEADDRLVEIVEKGMAAFSQSSTPGWMVDIIPAIRFLPAWLPGMGFLRQASVWRVDGLEMWHEPFNYVKSQLVRSLASHSFSTAMLQGEDGDGVTPEEEDVIMWLAGSLYGAHTILQTASSNMSFFLAMTLYPDVQRKAQEEVDALTSRERLPVYADRERLPYINALVKELHRWHPVAPLGKTRPLYCGVLPHCIPLWYPTALPHCASEADEYRGWHCIPAGSLVIPNIWHLLHDPVKYPDPMKFDPGRFLRGDVSGVNDDPKVHAFGYGRRECPGLYIADSSVWLLVATTLAVFDISKAIDDHGNPITPPENYGSGTICHPLPFKCNIKLR</sequence>
<evidence type="ECO:0000256" key="8">
    <source>
        <dbReference type="ARBA" id="ARBA00023033"/>
    </source>
</evidence>
<evidence type="ECO:0000256" key="2">
    <source>
        <dbReference type="ARBA" id="ARBA00005179"/>
    </source>
</evidence>
<dbReference type="Proteomes" id="UP000006514">
    <property type="component" value="Unassembled WGS sequence"/>
</dbReference>
<dbReference type="InterPro" id="IPR050364">
    <property type="entry name" value="Cytochrome_P450_fung"/>
</dbReference>
<evidence type="ECO:0000256" key="10">
    <source>
        <dbReference type="RuleBase" id="RU000461"/>
    </source>
</evidence>
<evidence type="ECO:0000256" key="9">
    <source>
        <dbReference type="PIRSR" id="PIRSR602401-1"/>
    </source>
</evidence>
<dbReference type="EMBL" id="JH687817">
    <property type="protein sequence ID" value="EJD39103.1"/>
    <property type="molecule type" value="Genomic_DNA"/>
</dbReference>
<dbReference type="OrthoDB" id="2789670at2759"/>
<dbReference type="eggNOG" id="KOG0156">
    <property type="taxonomic scope" value="Eukaryota"/>
</dbReference>
<dbReference type="Pfam" id="PF00067">
    <property type="entry name" value="p450"/>
    <property type="match status" value="2"/>
</dbReference>
<keyword evidence="7 9" id="KW-0408">Iron</keyword>
<dbReference type="AlphaFoldDB" id="J0DBX0"/>
<dbReference type="CDD" id="cd11065">
    <property type="entry name" value="CYP64-like"/>
    <property type="match status" value="1"/>
</dbReference>
<evidence type="ECO:0000256" key="4">
    <source>
        <dbReference type="ARBA" id="ARBA00022617"/>
    </source>
</evidence>
<organism evidence="11 12">
    <name type="scientific">Auricularia subglabra (strain TFB-10046 / SS5)</name>
    <name type="common">White-rot fungus</name>
    <name type="synonym">Auricularia delicata (strain TFB10046)</name>
    <dbReference type="NCBI Taxonomy" id="717982"/>
    <lineage>
        <taxon>Eukaryota</taxon>
        <taxon>Fungi</taxon>
        <taxon>Dikarya</taxon>
        <taxon>Basidiomycota</taxon>
        <taxon>Agaricomycotina</taxon>
        <taxon>Agaricomycetes</taxon>
        <taxon>Auriculariales</taxon>
        <taxon>Auriculariaceae</taxon>
        <taxon>Auricularia</taxon>
    </lineage>
</organism>
<comment type="pathway">
    <text evidence="2">Secondary metabolite biosynthesis.</text>
</comment>
<dbReference type="PRINTS" id="PR00463">
    <property type="entry name" value="EP450I"/>
</dbReference>
<dbReference type="InterPro" id="IPR002401">
    <property type="entry name" value="Cyt_P450_E_grp-I"/>
</dbReference>
<evidence type="ECO:0000256" key="6">
    <source>
        <dbReference type="ARBA" id="ARBA00023002"/>
    </source>
</evidence>
<dbReference type="GO" id="GO:0004497">
    <property type="term" value="F:monooxygenase activity"/>
    <property type="evidence" value="ECO:0007669"/>
    <property type="project" value="UniProtKB-KW"/>
</dbReference>
<keyword evidence="8 10" id="KW-0503">Monooxygenase</keyword>
<keyword evidence="4 9" id="KW-0349">Heme</keyword>
<dbReference type="InterPro" id="IPR036396">
    <property type="entry name" value="Cyt_P450_sf"/>
</dbReference>
<keyword evidence="6 10" id="KW-0560">Oxidoreductase</keyword>
<protein>
    <submittedName>
        <fullName evidence="11">Cytochrome P450</fullName>
    </submittedName>
</protein>
<gene>
    <name evidence="11" type="ORF">AURDEDRAFT_25903</name>
</gene>
<comment type="similarity">
    <text evidence="3 10">Belongs to the cytochrome P450 family.</text>
</comment>
<dbReference type="InterPro" id="IPR017972">
    <property type="entry name" value="Cyt_P450_CS"/>
</dbReference>
<dbReference type="PANTHER" id="PTHR46300:SF7">
    <property type="entry name" value="P450, PUTATIVE (EUROFUNG)-RELATED"/>
    <property type="match status" value="1"/>
</dbReference>
<dbReference type="GO" id="GO:0016705">
    <property type="term" value="F:oxidoreductase activity, acting on paired donors, with incorporation or reduction of molecular oxygen"/>
    <property type="evidence" value="ECO:0007669"/>
    <property type="project" value="InterPro"/>
</dbReference>
<dbReference type="GO" id="GO:0020037">
    <property type="term" value="F:heme binding"/>
    <property type="evidence" value="ECO:0007669"/>
    <property type="project" value="InterPro"/>
</dbReference>
<dbReference type="FunCoup" id="J0DBX0">
    <property type="interactions" value="70"/>
</dbReference>
<keyword evidence="12" id="KW-1185">Reference proteome</keyword>
<dbReference type="OMA" id="HRSELPY"/>
<dbReference type="PRINTS" id="PR00385">
    <property type="entry name" value="P450"/>
</dbReference>
<dbReference type="SUPFAM" id="SSF48264">
    <property type="entry name" value="Cytochrome P450"/>
    <property type="match status" value="1"/>
</dbReference>
<dbReference type="PROSITE" id="PS00086">
    <property type="entry name" value="CYTOCHROME_P450"/>
    <property type="match status" value="1"/>
</dbReference>
<dbReference type="InterPro" id="IPR001128">
    <property type="entry name" value="Cyt_P450"/>
</dbReference>
<evidence type="ECO:0000256" key="3">
    <source>
        <dbReference type="ARBA" id="ARBA00010617"/>
    </source>
</evidence>
<feature type="non-terminal residue" evidence="11">
    <location>
        <position position="1"/>
    </location>
</feature>
<keyword evidence="5 9" id="KW-0479">Metal-binding</keyword>
<evidence type="ECO:0000256" key="1">
    <source>
        <dbReference type="ARBA" id="ARBA00001971"/>
    </source>
</evidence>
<comment type="cofactor">
    <cofactor evidence="1 9">
        <name>heme</name>
        <dbReference type="ChEBI" id="CHEBI:30413"/>
    </cofactor>
</comment>
<evidence type="ECO:0000256" key="5">
    <source>
        <dbReference type="ARBA" id="ARBA00022723"/>
    </source>
</evidence>
<accession>J0DBX0</accession>
<dbReference type="PANTHER" id="PTHR46300">
    <property type="entry name" value="P450, PUTATIVE (EUROFUNG)-RELATED-RELATED"/>
    <property type="match status" value="1"/>
</dbReference>
<dbReference type="Gene3D" id="1.10.630.10">
    <property type="entry name" value="Cytochrome P450"/>
    <property type="match status" value="1"/>
</dbReference>